<dbReference type="CDD" id="cd07438">
    <property type="entry name" value="PHP_HisPPase_AMP"/>
    <property type="match status" value="1"/>
</dbReference>
<sequence length="317" mass="33921">MTPFFDGPESIATNDASLLSTEGLEGSPASAGGADLHSHTTSSDGMMTPADNVRLACKAGLEALAITDHDTVAGVKEALKAGQEYGVRIVPGVEISTVEDGIDIHVLGYFMNIEDELFLERLASLRAIRDRRNDMLVAKLTELGIPLTMDEVIAELGRPLSPGETVGRPHIADALVRRGVVRNMQEAFELYLGTGGKAYVNPPRIRPHEAVAWIHAAGGAAVLAHPGLYGSDELVERIVGASPWDGIEVWHSDHSLEDSKRYGVLAARCGLIMTAGSDFHGARRGEVFHGALGGRRVGMEAVERLRSKGDKYKVKGL</sequence>
<protein>
    <submittedName>
        <fullName evidence="3">PHP domain-containing protein</fullName>
    </submittedName>
</protein>
<dbReference type="InterPro" id="IPR004013">
    <property type="entry name" value="PHP_dom"/>
</dbReference>
<proteinExistence type="predicted"/>
<dbReference type="Gene3D" id="1.10.150.650">
    <property type="match status" value="1"/>
</dbReference>
<dbReference type="Proteomes" id="UP001199916">
    <property type="component" value="Unassembled WGS sequence"/>
</dbReference>
<accession>A0ABS8Y890</accession>
<dbReference type="Gene3D" id="3.20.20.140">
    <property type="entry name" value="Metal-dependent hydrolases"/>
    <property type="match status" value="1"/>
</dbReference>
<gene>
    <name evidence="3" type="ORF">LQV63_01175</name>
</gene>
<evidence type="ECO:0000259" key="2">
    <source>
        <dbReference type="SMART" id="SM00481"/>
    </source>
</evidence>
<feature type="region of interest" description="Disordered" evidence="1">
    <location>
        <begin position="22"/>
        <end position="47"/>
    </location>
</feature>
<dbReference type="PANTHER" id="PTHR42924:SF3">
    <property type="entry name" value="POLYMERASE_HISTIDINOL PHOSPHATASE N-TERMINAL DOMAIN-CONTAINING PROTEIN"/>
    <property type="match status" value="1"/>
</dbReference>
<dbReference type="EMBL" id="JAJNBZ010000001">
    <property type="protein sequence ID" value="MCE5167928.1"/>
    <property type="molecule type" value="Genomic_DNA"/>
</dbReference>
<dbReference type="PANTHER" id="PTHR42924">
    <property type="entry name" value="EXONUCLEASE"/>
    <property type="match status" value="1"/>
</dbReference>
<reference evidence="3 4" key="1">
    <citation type="submission" date="2021-11" db="EMBL/GenBank/DDBJ databases">
        <title>Draft genome sequence of Paenibacillus profundus YoMME, a new Gram-positive bacteria with exoelectrogenic properties.</title>
        <authorList>
            <person name="Hubenova Y."/>
            <person name="Hubenova E."/>
            <person name="Manasiev Y."/>
            <person name="Peykov S."/>
            <person name="Mitov M."/>
        </authorList>
    </citation>
    <scope>NUCLEOTIDE SEQUENCE [LARGE SCALE GENOMIC DNA]</scope>
    <source>
        <strain evidence="3 4">YoMME</strain>
    </source>
</reference>
<dbReference type="Pfam" id="PF02811">
    <property type="entry name" value="PHP"/>
    <property type="match status" value="1"/>
</dbReference>
<name>A0ABS8Y890_9BACL</name>
<evidence type="ECO:0000313" key="4">
    <source>
        <dbReference type="Proteomes" id="UP001199916"/>
    </source>
</evidence>
<dbReference type="InterPro" id="IPR003141">
    <property type="entry name" value="Pol/His_phosphatase_N"/>
</dbReference>
<dbReference type="InterPro" id="IPR016195">
    <property type="entry name" value="Pol/histidinol_Pase-like"/>
</dbReference>
<keyword evidence="4" id="KW-1185">Reference proteome</keyword>
<dbReference type="InterPro" id="IPR052018">
    <property type="entry name" value="PHP_domain"/>
</dbReference>
<dbReference type="RefSeq" id="WP_233695382.1">
    <property type="nucleotide sequence ID" value="NZ_JAJNBZ010000001.1"/>
</dbReference>
<comment type="caution">
    <text evidence="3">The sequence shown here is derived from an EMBL/GenBank/DDBJ whole genome shotgun (WGS) entry which is preliminary data.</text>
</comment>
<dbReference type="SUPFAM" id="SSF89550">
    <property type="entry name" value="PHP domain-like"/>
    <property type="match status" value="1"/>
</dbReference>
<evidence type="ECO:0000256" key="1">
    <source>
        <dbReference type="SAM" id="MobiDB-lite"/>
    </source>
</evidence>
<organism evidence="3 4">
    <name type="scientific">Paenibacillus profundus</name>
    <dbReference type="NCBI Taxonomy" id="1173085"/>
    <lineage>
        <taxon>Bacteria</taxon>
        <taxon>Bacillati</taxon>
        <taxon>Bacillota</taxon>
        <taxon>Bacilli</taxon>
        <taxon>Bacillales</taxon>
        <taxon>Paenibacillaceae</taxon>
        <taxon>Paenibacillus</taxon>
    </lineage>
</organism>
<dbReference type="SMART" id="SM00481">
    <property type="entry name" value="POLIIIAc"/>
    <property type="match status" value="1"/>
</dbReference>
<feature type="domain" description="Polymerase/histidinol phosphatase N-terminal" evidence="2">
    <location>
        <begin position="34"/>
        <end position="99"/>
    </location>
</feature>
<evidence type="ECO:0000313" key="3">
    <source>
        <dbReference type="EMBL" id="MCE5167928.1"/>
    </source>
</evidence>